<dbReference type="InterPro" id="IPR002792">
    <property type="entry name" value="TRAM_dom"/>
</dbReference>
<evidence type="ECO:0000256" key="2">
    <source>
        <dbReference type="ARBA" id="ARBA00022679"/>
    </source>
</evidence>
<dbReference type="PANTHER" id="PTHR11061:SF30">
    <property type="entry name" value="TRNA (URACIL(54)-C(5))-METHYLTRANSFERASE"/>
    <property type="match status" value="1"/>
</dbReference>
<dbReference type="GO" id="GO:0070475">
    <property type="term" value="P:rRNA base methylation"/>
    <property type="evidence" value="ECO:0007669"/>
    <property type="project" value="TreeGrafter"/>
</dbReference>
<evidence type="ECO:0000256" key="4">
    <source>
        <dbReference type="ARBA" id="ARBA00022801"/>
    </source>
</evidence>
<dbReference type="HAMAP" id="MF_00528">
    <property type="entry name" value="Maf"/>
    <property type="match status" value="1"/>
</dbReference>
<keyword evidence="4" id="KW-0378">Hydrolase</keyword>
<dbReference type="PROSITE" id="PS01231">
    <property type="entry name" value="TRMA_2"/>
    <property type="match status" value="1"/>
</dbReference>
<feature type="region of interest" description="Disordered" evidence="5">
    <location>
        <begin position="496"/>
        <end position="523"/>
    </location>
</feature>
<sequence>MLVAWLGFIRTKSKLDPKNQEPRLPTHQFNVRTHQGQPVEVLINPGTRPIRMGIPMPGQTPSFSGFSARLGLSLGPNATLLGFSPTLNYSIYEFMEIAKRITQQGDRVTLSLTSWGRLGEAMAEFDGHNVFVAGGIPGEKVVAEVVKVHRKYVSAKVVAVLEASPDRVESPCPYYDECTGCQWQHLSYDAQLKTKREKVTDALQRVGDFANPPVSEVKPSPNEYGYRNHARFTINREGALGYVNRETRQFVRIDKCLLMHDGVNKLLEELQDNCGETTQLSIRASKYSGDFLVQPYMVHPDIRVTTGQKKYTESVDGHEFLVSSPSFFQVNVDQAAAAAGIVRDRLHLTQDDVLLDAYTGVGTFAILLASSVKQVIAVEESSAAVADAKQNAGGLPNLEFVLGRTEDVLRRLPVTPAVVVLDPPRSGCQLRALESLIEMAPSRVAYVSCDAETLGRDLKILCAGGYRLDEVAPLDMFPQTHHVECVALLSRGEQTNEPMAGTITSRAPEPTLETEPESADPSITLASASPRRRELMDILGLEFAVMPADLAEEPIPGETPVDMVRRLSAEKALAVAATVQTGLVIGADSTVAFEGQAVGKPVDDDDARRMLHQLSGTTHHVSTGITVVDAASGRAISDAMTSEITLRHLSDQEIDASIASGVPRDKAGAYAVQDTELRPAADWQGCYNNIVGLPICRLLEMLQELGYQMPDGWTVPDEIACGEDCPTIINAGQEEKAP</sequence>
<keyword evidence="2" id="KW-0808">Transferase</keyword>
<evidence type="ECO:0000256" key="1">
    <source>
        <dbReference type="ARBA" id="ARBA00022603"/>
    </source>
</evidence>
<dbReference type="InterPro" id="IPR012340">
    <property type="entry name" value="NA-bd_OB-fold"/>
</dbReference>
<dbReference type="Pfam" id="PF02545">
    <property type="entry name" value="Maf"/>
    <property type="match status" value="1"/>
</dbReference>
<dbReference type="SUPFAM" id="SSF50249">
    <property type="entry name" value="Nucleic acid-binding proteins"/>
    <property type="match status" value="1"/>
</dbReference>
<accession>A0A381PD55</accession>
<evidence type="ECO:0000259" key="6">
    <source>
        <dbReference type="PROSITE" id="PS50926"/>
    </source>
</evidence>
<proteinExistence type="inferred from homology"/>
<gene>
    <name evidence="7" type="ORF">METZ01_LOCUS17789</name>
</gene>
<dbReference type="PROSITE" id="PS50926">
    <property type="entry name" value="TRAM"/>
    <property type="match status" value="1"/>
</dbReference>
<dbReference type="Gene3D" id="3.90.950.10">
    <property type="match status" value="1"/>
</dbReference>
<dbReference type="Gene3D" id="3.40.50.150">
    <property type="entry name" value="Vaccinia Virus protein VP39"/>
    <property type="match status" value="2"/>
</dbReference>
<feature type="domain" description="TRAM" evidence="6">
    <location>
        <begin position="101"/>
        <end position="159"/>
    </location>
</feature>
<dbReference type="InterPro" id="IPR030390">
    <property type="entry name" value="MeTrfase_TrmA_AS"/>
</dbReference>
<dbReference type="PROSITE" id="PS01230">
    <property type="entry name" value="TRMA_1"/>
    <property type="match status" value="1"/>
</dbReference>
<feature type="compositionally biased region" description="Polar residues" evidence="5">
    <location>
        <begin position="496"/>
        <end position="505"/>
    </location>
</feature>
<dbReference type="SUPFAM" id="SSF53335">
    <property type="entry name" value="S-adenosyl-L-methionine-dependent methyltransferases"/>
    <property type="match status" value="1"/>
</dbReference>
<reference evidence="7" key="1">
    <citation type="submission" date="2018-05" db="EMBL/GenBank/DDBJ databases">
        <authorList>
            <person name="Lanie J.A."/>
            <person name="Ng W.-L."/>
            <person name="Kazmierczak K.M."/>
            <person name="Andrzejewski T.M."/>
            <person name="Davidsen T.M."/>
            <person name="Wayne K.J."/>
            <person name="Tettelin H."/>
            <person name="Glass J.I."/>
            <person name="Rusch D."/>
            <person name="Podicherti R."/>
            <person name="Tsui H.-C.T."/>
            <person name="Winkler M.E."/>
        </authorList>
    </citation>
    <scope>NUCLEOTIDE SEQUENCE</scope>
</reference>
<dbReference type="InterPro" id="IPR003697">
    <property type="entry name" value="Maf-like"/>
</dbReference>
<name>A0A381PD55_9ZZZZ</name>
<dbReference type="Pfam" id="PF01938">
    <property type="entry name" value="TRAM"/>
    <property type="match status" value="1"/>
</dbReference>
<dbReference type="InterPro" id="IPR030391">
    <property type="entry name" value="MeTrfase_TrmA_CS"/>
</dbReference>
<protein>
    <recommendedName>
        <fullName evidence="6">TRAM domain-containing protein</fullName>
    </recommendedName>
</protein>
<dbReference type="InterPro" id="IPR029001">
    <property type="entry name" value="ITPase-like_fam"/>
</dbReference>
<evidence type="ECO:0000256" key="3">
    <source>
        <dbReference type="ARBA" id="ARBA00022691"/>
    </source>
</evidence>
<dbReference type="PROSITE" id="PS51687">
    <property type="entry name" value="SAM_MT_RNA_M5U"/>
    <property type="match status" value="1"/>
</dbReference>
<organism evidence="7">
    <name type="scientific">marine metagenome</name>
    <dbReference type="NCBI Taxonomy" id="408172"/>
    <lineage>
        <taxon>unclassified sequences</taxon>
        <taxon>metagenomes</taxon>
        <taxon>ecological metagenomes</taxon>
    </lineage>
</organism>
<keyword evidence="1" id="KW-0489">Methyltransferase</keyword>
<dbReference type="PANTHER" id="PTHR11061">
    <property type="entry name" value="RNA M5U METHYLTRANSFERASE"/>
    <property type="match status" value="1"/>
</dbReference>
<evidence type="ECO:0000313" key="7">
    <source>
        <dbReference type="EMBL" id="SUZ64935.1"/>
    </source>
</evidence>
<dbReference type="GO" id="GO:0070041">
    <property type="term" value="F:rRNA (uridine-C5-)-methyltransferase activity"/>
    <property type="evidence" value="ECO:0007669"/>
    <property type="project" value="TreeGrafter"/>
</dbReference>
<dbReference type="Pfam" id="PF05958">
    <property type="entry name" value="tRNA_U5-meth_tr"/>
    <property type="match status" value="1"/>
</dbReference>
<dbReference type="GO" id="GO:0047429">
    <property type="term" value="F:nucleoside triphosphate diphosphatase activity"/>
    <property type="evidence" value="ECO:0007669"/>
    <property type="project" value="InterPro"/>
</dbReference>
<dbReference type="NCBIfam" id="TIGR00172">
    <property type="entry name" value="maf"/>
    <property type="match status" value="1"/>
</dbReference>
<dbReference type="Gene3D" id="2.40.50.140">
    <property type="entry name" value="Nucleic acid-binding proteins"/>
    <property type="match status" value="1"/>
</dbReference>
<dbReference type="CDD" id="cd02440">
    <property type="entry name" value="AdoMet_MTases"/>
    <property type="match status" value="1"/>
</dbReference>
<dbReference type="EMBL" id="UINC01000946">
    <property type="protein sequence ID" value="SUZ64935.1"/>
    <property type="molecule type" value="Genomic_DNA"/>
</dbReference>
<dbReference type="SUPFAM" id="SSF52972">
    <property type="entry name" value="ITPase-like"/>
    <property type="match status" value="1"/>
</dbReference>
<keyword evidence="3" id="KW-0949">S-adenosyl-L-methionine</keyword>
<evidence type="ECO:0000256" key="5">
    <source>
        <dbReference type="SAM" id="MobiDB-lite"/>
    </source>
</evidence>
<dbReference type="InterPro" id="IPR010280">
    <property type="entry name" value="U5_MeTrfase_fam"/>
</dbReference>
<dbReference type="InterPro" id="IPR029063">
    <property type="entry name" value="SAM-dependent_MTases_sf"/>
</dbReference>
<dbReference type="AlphaFoldDB" id="A0A381PD55"/>
<dbReference type="CDD" id="cd00555">
    <property type="entry name" value="Maf"/>
    <property type="match status" value="1"/>
</dbReference>